<evidence type="ECO:0000313" key="2">
    <source>
        <dbReference type="Proteomes" id="UP000717585"/>
    </source>
</evidence>
<keyword evidence="2" id="KW-1185">Reference proteome</keyword>
<dbReference type="PANTHER" id="PTHR34958:SF1">
    <property type="entry name" value="ARMADILLO-LIKE HELICAL DOMAIN-CONTAINING PROTEIN"/>
    <property type="match status" value="1"/>
</dbReference>
<name>A0A8J6E8B6_9EUKA</name>
<accession>A0A8J6E8B6</accession>
<evidence type="ECO:0000313" key="1">
    <source>
        <dbReference type="EMBL" id="KAG9391675.1"/>
    </source>
</evidence>
<dbReference type="EMBL" id="JAHDYR010000053">
    <property type="protein sequence ID" value="KAG9391675.1"/>
    <property type="molecule type" value="Genomic_DNA"/>
</dbReference>
<organism evidence="1 2">
    <name type="scientific">Carpediemonas membranifera</name>
    <dbReference type="NCBI Taxonomy" id="201153"/>
    <lineage>
        <taxon>Eukaryota</taxon>
        <taxon>Metamonada</taxon>
        <taxon>Carpediemonas-like organisms</taxon>
        <taxon>Carpediemonas</taxon>
    </lineage>
</organism>
<dbReference type="AlphaFoldDB" id="A0A8J6E8B6"/>
<proteinExistence type="predicted"/>
<comment type="caution">
    <text evidence="1">The sequence shown here is derived from an EMBL/GenBank/DDBJ whole genome shotgun (WGS) entry which is preliminary data.</text>
</comment>
<dbReference type="PANTHER" id="PTHR34958">
    <property type="entry name" value="CONDITIONAL LOSS-OF-GROWTH 1"/>
    <property type="match status" value="1"/>
</dbReference>
<sequence>MQRELERLKERFTNDAVVKQLIPLIEQHLASPAETKILTDIDSLCRKIAARPRTQVHRQLLKSVNAIRSIVSRNMGTVRLSKSPASVSNAVRTATHSSLSTLARSKAKSIFTELPTHQLQSSDLSPALGPEYHVLLDYPPFGGHVLVPELNRNTTISPEIESNSVGAKIHIVAEAKAGTSDLPDTKAKVGATIKPYSEQTPLVLDKPVLDTIFDALCRPVLRGDGVGQRHHMVDAVLPEVHSYSTQIFIKLVIDALLTDDDLGPLMAFFELLTKCGTEPATHAFTILLNVAAHCRVIYAEPTSEDVLVVAALSKVRRLWIHAASCLIAHGETATQPWRAALAVFGRLFSADGEYKPFPDTPVPVPVLCGFLDHSTDPQVKDSIIVAIVTALYERKVTAHGDKAMGISPAQLDLLGGRTRLVGLYLDATRSDSVSCMTVHRVFEAILDTVILDLANPGDPTREVLEIQQVEILAIKELFEYIQLSQYAQLLFLSNAADFVETFVQFVFKERAANDPALRAKAGKVPRKTIAKVLYGLAAIAQTYHKLDTPVQKLVDRLISTGDPTEEGVILVKRMLFSDDPHTRNQGMLALLVLQKHFYSAPVRQGAIKTLQSMIDSLFNSLSLAPLPQTRLVYIQVMRHLLAYFRARGHKAESSAAAHNEKIAAIFEILNDCAMQVVRAEESADIVLAALGQVIVEWTVVCKSGPVAHRSPVTLFAAPLPDGERAIAVTSLVQRVSPAIYRHLFLKLDAVQHPNLRMTMAIFLGACYKAGQVMQFNKALLKDQQASVAFRAAEKIMGGLRQSSPDNFEVIFQQVVRKAQKANDTRLLSNEYLQLIAILGIMQRQSTK</sequence>
<reference evidence="1" key="1">
    <citation type="submission" date="2021-05" db="EMBL/GenBank/DDBJ databases">
        <title>A free-living protist that lacks canonical eukaryotic 1 DNA replication and segregation systems.</title>
        <authorList>
            <person name="Salas-Leiva D.E."/>
            <person name="Tromer E.C."/>
            <person name="Curtis B.A."/>
            <person name="Jerlstrom-Hultqvist J."/>
            <person name="Kolisko M."/>
            <person name="Yi Z."/>
            <person name="Salas-Leiva J.S."/>
            <person name="Gallot-Lavallee L."/>
            <person name="Kops G.J.P.L."/>
            <person name="Archibald J.M."/>
            <person name="Simpson A.G.B."/>
            <person name="Roger A.J."/>
        </authorList>
    </citation>
    <scope>NUCLEOTIDE SEQUENCE</scope>
    <source>
        <strain evidence="1">BICM</strain>
    </source>
</reference>
<dbReference type="InterPro" id="IPR016024">
    <property type="entry name" value="ARM-type_fold"/>
</dbReference>
<gene>
    <name evidence="1" type="ORF">J8273_6446</name>
</gene>
<dbReference type="SUPFAM" id="SSF48371">
    <property type="entry name" value="ARM repeat"/>
    <property type="match status" value="1"/>
</dbReference>
<protein>
    <submittedName>
        <fullName evidence="1">Uncharacterized protein</fullName>
    </submittedName>
</protein>
<dbReference type="Proteomes" id="UP000717585">
    <property type="component" value="Unassembled WGS sequence"/>
</dbReference>